<dbReference type="GO" id="GO:0046872">
    <property type="term" value="F:metal ion binding"/>
    <property type="evidence" value="ECO:0007669"/>
    <property type="project" value="UniProtKB-KW"/>
</dbReference>
<evidence type="ECO:0000313" key="12">
    <source>
        <dbReference type="Proteomes" id="UP000323824"/>
    </source>
</evidence>
<keyword evidence="4" id="KW-0963">Cytoplasm</keyword>
<keyword evidence="12" id="KW-1185">Reference proteome</keyword>
<dbReference type="KEGG" id="sper:EW093_13895"/>
<protein>
    <recommendedName>
        <fullName evidence="3">tRNA threonylcarbamoyladenosine biosynthesis protein TsaE</fullName>
    </recommendedName>
    <alternativeName>
        <fullName evidence="10">t(6)A37 threonylcarbamoyladenosine biosynthesis protein TsaE</fullName>
    </alternativeName>
</protein>
<dbReference type="GO" id="GO:0002949">
    <property type="term" value="P:tRNA threonylcarbamoyladenosine modification"/>
    <property type="evidence" value="ECO:0007669"/>
    <property type="project" value="InterPro"/>
</dbReference>
<dbReference type="NCBIfam" id="TIGR00150">
    <property type="entry name" value="T6A_YjeE"/>
    <property type="match status" value="1"/>
</dbReference>
<keyword evidence="8" id="KW-0067">ATP-binding</keyword>
<evidence type="ECO:0000256" key="3">
    <source>
        <dbReference type="ARBA" id="ARBA00019010"/>
    </source>
</evidence>
<dbReference type="GO" id="GO:0005737">
    <property type="term" value="C:cytoplasm"/>
    <property type="evidence" value="ECO:0007669"/>
    <property type="project" value="UniProtKB-SubCell"/>
</dbReference>
<evidence type="ECO:0000256" key="4">
    <source>
        <dbReference type="ARBA" id="ARBA00022490"/>
    </source>
</evidence>
<dbReference type="PANTHER" id="PTHR33540:SF2">
    <property type="entry name" value="TRNA THREONYLCARBAMOYLADENOSINE BIOSYNTHESIS PROTEIN TSAE"/>
    <property type="match status" value="1"/>
</dbReference>
<evidence type="ECO:0000256" key="9">
    <source>
        <dbReference type="ARBA" id="ARBA00022842"/>
    </source>
</evidence>
<comment type="similarity">
    <text evidence="2">Belongs to the TsaE family.</text>
</comment>
<evidence type="ECO:0000256" key="6">
    <source>
        <dbReference type="ARBA" id="ARBA00022723"/>
    </source>
</evidence>
<reference evidence="11 12" key="2">
    <citation type="submission" date="2019-09" db="EMBL/GenBank/DDBJ databases">
        <title>Complete Genome Sequence and Methylome Analysis of free living Spirochaetas.</title>
        <authorList>
            <person name="Leshcheva N."/>
            <person name="Mikheeva N."/>
        </authorList>
    </citation>
    <scope>NUCLEOTIDE SEQUENCE [LARGE SCALE GENOMIC DNA]</scope>
    <source>
        <strain evidence="11 12">P</strain>
    </source>
</reference>
<gene>
    <name evidence="11" type="primary">tsaE</name>
    <name evidence="11" type="ORF">EW093_13895</name>
</gene>
<name>A0A5C1QFB6_9SPIO</name>
<evidence type="ECO:0000256" key="7">
    <source>
        <dbReference type="ARBA" id="ARBA00022741"/>
    </source>
</evidence>
<evidence type="ECO:0000256" key="8">
    <source>
        <dbReference type="ARBA" id="ARBA00022840"/>
    </source>
</evidence>
<dbReference type="GO" id="GO:0005524">
    <property type="term" value="F:ATP binding"/>
    <property type="evidence" value="ECO:0007669"/>
    <property type="project" value="UniProtKB-KW"/>
</dbReference>
<evidence type="ECO:0000256" key="10">
    <source>
        <dbReference type="ARBA" id="ARBA00032441"/>
    </source>
</evidence>
<dbReference type="InterPro" id="IPR003442">
    <property type="entry name" value="T6A_TsaE"/>
</dbReference>
<dbReference type="OrthoDB" id="9815896at2"/>
<sequence>MKIICKTHDETFNIGLKLGAKVKPGQIITLNGDLGAGKTVLAKGIGQSLEVKEDITSPTYNIICEYSGKIPYYHMDLYRISDYDEFEMLGVDHLLFGEGVTVIEWSERIQEYLPDDIIKIVINVDSDNNRILNIQGVEI</sequence>
<dbReference type="RefSeq" id="WP_149568983.1">
    <property type="nucleotide sequence ID" value="NZ_CP035807.1"/>
</dbReference>
<dbReference type="Proteomes" id="UP000323824">
    <property type="component" value="Chromosome"/>
</dbReference>
<comment type="subcellular location">
    <subcellularLocation>
        <location evidence="1">Cytoplasm</location>
    </subcellularLocation>
</comment>
<evidence type="ECO:0000313" key="11">
    <source>
        <dbReference type="EMBL" id="QEN05749.1"/>
    </source>
</evidence>
<dbReference type="EMBL" id="CP035807">
    <property type="protein sequence ID" value="QEN05749.1"/>
    <property type="molecule type" value="Genomic_DNA"/>
</dbReference>
<dbReference type="Pfam" id="PF02367">
    <property type="entry name" value="TsaE"/>
    <property type="match status" value="1"/>
</dbReference>
<organism evidence="11 12">
    <name type="scientific">Thiospirochaeta perfilievii</name>
    <dbReference type="NCBI Taxonomy" id="252967"/>
    <lineage>
        <taxon>Bacteria</taxon>
        <taxon>Pseudomonadati</taxon>
        <taxon>Spirochaetota</taxon>
        <taxon>Spirochaetia</taxon>
        <taxon>Spirochaetales</taxon>
        <taxon>Spirochaetaceae</taxon>
        <taxon>Thiospirochaeta</taxon>
    </lineage>
</organism>
<evidence type="ECO:0000256" key="1">
    <source>
        <dbReference type="ARBA" id="ARBA00004496"/>
    </source>
</evidence>
<dbReference type="Gene3D" id="3.40.50.300">
    <property type="entry name" value="P-loop containing nucleotide triphosphate hydrolases"/>
    <property type="match status" value="1"/>
</dbReference>
<evidence type="ECO:0000256" key="5">
    <source>
        <dbReference type="ARBA" id="ARBA00022694"/>
    </source>
</evidence>
<proteinExistence type="inferred from homology"/>
<dbReference type="InterPro" id="IPR027417">
    <property type="entry name" value="P-loop_NTPase"/>
</dbReference>
<keyword evidence="11" id="KW-0808">Transferase</keyword>
<dbReference type="GO" id="GO:0016740">
    <property type="term" value="F:transferase activity"/>
    <property type="evidence" value="ECO:0007669"/>
    <property type="project" value="UniProtKB-KW"/>
</dbReference>
<keyword evidence="5" id="KW-0819">tRNA processing</keyword>
<accession>A0A5C1QFB6</accession>
<keyword evidence="6" id="KW-0479">Metal-binding</keyword>
<dbReference type="SUPFAM" id="SSF52540">
    <property type="entry name" value="P-loop containing nucleoside triphosphate hydrolases"/>
    <property type="match status" value="1"/>
</dbReference>
<dbReference type="AlphaFoldDB" id="A0A5C1QFB6"/>
<keyword evidence="7" id="KW-0547">Nucleotide-binding</keyword>
<evidence type="ECO:0000256" key="2">
    <source>
        <dbReference type="ARBA" id="ARBA00007599"/>
    </source>
</evidence>
<keyword evidence="9" id="KW-0460">Magnesium</keyword>
<reference evidence="11 12" key="1">
    <citation type="submission" date="2019-02" db="EMBL/GenBank/DDBJ databases">
        <authorList>
            <person name="Fomenkov A."/>
            <person name="Dubinina G."/>
            <person name="Grabovich M."/>
            <person name="Vincze T."/>
            <person name="Roberts R.J."/>
        </authorList>
    </citation>
    <scope>NUCLEOTIDE SEQUENCE [LARGE SCALE GENOMIC DNA]</scope>
    <source>
        <strain evidence="11 12">P</strain>
    </source>
</reference>
<dbReference type="PANTHER" id="PTHR33540">
    <property type="entry name" value="TRNA THREONYLCARBAMOYLADENOSINE BIOSYNTHESIS PROTEIN TSAE"/>
    <property type="match status" value="1"/>
</dbReference>